<evidence type="ECO:0000313" key="6">
    <source>
        <dbReference type="Proteomes" id="UP000241890"/>
    </source>
</evidence>
<organism evidence="5 6">
    <name type="scientific">Hondaea fermentalgiana</name>
    <dbReference type="NCBI Taxonomy" id="2315210"/>
    <lineage>
        <taxon>Eukaryota</taxon>
        <taxon>Sar</taxon>
        <taxon>Stramenopiles</taxon>
        <taxon>Bigyra</taxon>
        <taxon>Labyrinthulomycetes</taxon>
        <taxon>Thraustochytrida</taxon>
        <taxon>Thraustochytriidae</taxon>
        <taxon>Hondaea</taxon>
    </lineage>
</organism>
<dbReference type="SMART" id="SM00220">
    <property type="entry name" value="S_TKc"/>
    <property type="match status" value="1"/>
</dbReference>
<gene>
    <name evidence="5" type="ORF">FCC1311_089572</name>
</gene>
<dbReference type="AlphaFoldDB" id="A0A2R5GPC9"/>
<keyword evidence="6" id="KW-1185">Reference proteome</keyword>
<feature type="domain" description="Protein kinase" evidence="4">
    <location>
        <begin position="23"/>
        <end position="276"/>
    </location>
</feature>
<feature type="region of interest" description="Disordered" evidence="3">
    <location>
        <begin position="329"/>
        <end position="353"/>
    </location>
</feature>
<keyword evidence="5" id="KW-0418">Kinase</keyword>
<dbReference type="InterPro" id="IPR050629">
    <property type="entry name" value="STE20/SPS1-PAK"/>
</dbReference>
<proteinExistence type="predicted"/>
<comment type="caution">
    <text evidence="5">The sequence shown here is derived from an EMBL/GenBank/DDBJ whole genome shotgun (WGS) entry which is preliminary data.</text>
</comment>
<dbReference type="PANTHER" id="PTHR48012:SF2">
    <property type="entry name" value="STERILE20-LIKE KINASE, ISOFORM B"/>
    <property type="match status" value="1"/>
</dbReference>
<name>A0A2R5GPC9_9STRA</name>
<feature type="region of interest" description="Disordered" evidence="3">
    <location>
        <begin position="462"/>
        <end position="503"/>
    </location>
</feature>
<sequence>MGNMSSAVLKEARWSEEDPELTYKLLNRLDAGASGEVWLGENKVTSEKLAIKIIAMEDDLVEELEAEIGALSKCTSDFIIQYYGSYKKGDMIWIVMEYADVGSLQDLVQISLKPLLEDEIRSVCASLLQGLAYLHDIGIVHRDVKAKNVLVTSNGRVKLADLGVSAIMDSKESKRTTAIGSPHWMAPEVITESSAYDGRADIWSLGITLIELAEMEPPYADVPLFELLMLVPVSLPPRLTDEDEWSDDMISFLDACLTRDPEQRPTAEALLDHPFVRAEVALQREGKFDVLKEMVLNSIERIRWFRMENVDEAPPSVINPSNAVLEEAKDRRLSVRRPARASTASGSSAESRISMVRSLASATRRSFRSLVPSRKSSAQGSLVYDGDEDEGEGEVQPQIDVDALRKRRKSKKESIMQPVAFLRSKHAAEIAKINRAEAMLKASESKSEEEMKAVVNEAFAATEAEAQSTARSAGERSAPASVEDPFKDETPDQRAERLEREARLRKAEEVKARLLRLYQEYS</sequence>
<dbReference type="SUPFAM" id="SSF56112">
    <property type="entry name" value="Protein kinase-like (PK-like)"/>
    <property type="match status" value="1"/>
</dbReference>
<dbReference type="Proteomes" id="UP000241890">
    <property type="component" value="Unassembled WGS sequence"/>
</dbReference>
<dbReference type="GO" id="GO:0004674">
    <property type="term" value="F:protein serine/threonine kinase activity"/>
    <property type="evidence" value="ECO:0007669"/>
    <property type="project" value="TreeGrafter"/>
</dbReference>
<dbReference type="GO" id="GO:0005524">
    <property type="term" value="F:ATP binding"/>
    <property type="evidence" value="ECO:0007669"/>
    <property type="project" value="UniProtKB-KW"/>
</dbReference>
<dbReference type="OrthoDB" id="8693905at2759"/>
<dbReference type="PROSITE" id="PS00108">
    <property type="entry name" value="PROTEIN_KINASE_ST"/>
    <property type="match status" value="1"/>
</dbReference>
<dbReference type="FunFam" id="1.10.510.10:FF:000421">
    <property type="entry name" value="Serine/threonine-protein kinase PAK 6"/>
    <property type="match status" value="1"/>
</dbReference>
<dbReference type="InParanoid" id="A0A2R5GPC9"/>
<dbReference type="InterPro" id="IPR008271">
    <property type="entry name" value="Ser/Thr_kinase_AS"/>
</dbReference>
<dbReference type="InterPro" id="IPR000719">
    <property type="entry name" value="Prot_kinase_dom"/>
</dbReference>
<dbReference type="Gene3D" id="1.10.510.10">
    <property type="entry name" value="Transferase(Phosphotransferase) domain 1"/>
    <property type="match status" value="1"/>
</dbReference>
<feature type="compositionally biased region" description="Polar residues" evidence="3">
    <location>
        <begin position="342"/>
        <end position="351"/>
    </location>
</feature>
<dbReference type="PRINTS" id="PR00109">
    <property type="entry name" value="TYRKINASE"/>
</dbReference>
<accession>A0A2R5GPC9</accession>
<protein>
    <submittedName>
        <fullName evidence="5">Protein kinase, putative</fullName>
    </submittedName>
</protein>
<dbReference type="InterPro" id="IPR011009">
    <property type="entry name" value="Kinase-like_dom_sf"/>
</dbReference>
<evidence type="ECO:0000313" key="5">
    <source>
        <dbReference type="EMBL" id="GBG32732.1"/>
    </source>
</evidence>
<keyword evidence="2" id="KW-0067">ATP-binding</keyword>
<feature type="region of interest" description="Disordered" evidence="3">
    <location>
        <begin position="378"/>
        <end position="410"/>
    </location>
</feature>
<dbReference type="Pfam" id="PF00069">
    <property type="entry name" value="Pkinase"/>
    <property type="match status" value="1"/>
</dbReference>
<evidence type="ECO:0000256" key="1">
    <source>
        <dbReference type="ARBA" id="ARBA00022741"/>
    </source>
</evidence>
<evidence type="ECO:0000256" key="3">
    <source>
        <dbReference type="SAM" id="MobiDB-lite"/>
    </source>
</evidence>
<dbReference type="PROSITE" id="PS50011">
    <property type="entry name" value="PROTEIN_KINASE_DOM"/>
    <property type="match status" value="1"/>
</dbReference>
<reference evidence="5 6" key="1">
    <citation type="submission" date="2017-12" db="EMBL/GenBank/DDBJ databases">
        <title>Sequencing, de novo assembly and annotation of complete genome of a new Thraustochytrid species, strain FCC1311.</title>
        <authorList>
            <person name="Sedici K."/>
            <person name="Godart F."/>
            <person name="Aiese Cigliano R."/>
            <person name="Sanseverino W."/>
            <person name="Barakat M."/>
            <person name="Ortet P."/>
            <person name="Marechal E."/>
            <person name="Cagnac O."/>
            <person name="Amato A."/>
        </authorList>
    </citation>
    <scope>NUCLEOTIDE SEQUENCE [LARGE SCALE GENOMIC DNA]</scope>
</reference>
<dbReference type="InterPro" id="IPR001245">
    <property type="entry name" value="Ser-Thr/Tyr_kinase_cat_dom"/>
</dbReference>
<feature type="compositionally biased region" description="Basic and acidic residues" evidence="3">
    <location>
        <begin position="484"/>
        <end position="503"/>
    </location>
</feature>
<keyword evidence="5" id="KW-0808">Transferase</keyword>
<dbReference type="EMBL" id="BEYU01000128">
    <property type="protein sequence ID" value="GBG32732.1"/>
    <property type="molecule type" value="Genomic_DNA"/>
</dbReference>
<dbReference type="PANTHER" id="PTHR48012">
    <property type="entry name" value="STERILE20-LIKE KINASE, ISOFORM B-RELATED"/>
    <property type="match status" value="1"/>
</dbReference>
<dbReference type="GO" id="GO:0005737">
    <property type="term" value="C:cytoplasm"/>
    <property type="evidence" value="ECO:0007669"/>
    <property type="project" value="TreeGrafter"/>
</dbReference>
<keyword evidence="1" id="KW-0547">Nucleotide-binding</keyword>
<evidence type="ECO:0000259" key="4">
    <source>
        <dbReference type="PROSITE" id="PS50011"/>
    </source>
</evidence>
<evidence type="ECO:0000256" key="2">
    <source>
        <dbReference type="ARBA" id="ARBA00022840"/>
    </source>
</evidence>